<accession>A0A917JQX7</accession>
<reference evidence="1" key="2">
    <citation type="submission" date="2020-09" db="EMBL/GenBank/DDBJ databases">
        <authorList>
            <person name="Sun Q."/>
            <person name="Ohkuma M."/>
        </authorList>
    </citation>
    <scope>NUCLEOTIDE SEQUENCE</scope>
    <source>
        <strain evidence="1">JCM 13919</strain>
    </source>
</reference>
<evidence type="ECO:0000313" key="2">
    <source>
        <dbReference type="Proteomes" id="UP000630149"/>
    </source>
</evidence>
<dbReference type="EMBL" id="BMOB01000002">
    <property type="protein sequence ID" value="GGI81764.1"/>
    <property type="molecule type" value="Genomic_DNA"/>
</dbReference>
<dbReference type="OrthoDB" id="5569584at2"/>
<dbReference type="Proteomes" id="UP000630149">
    <property type="component" value="Unassembled WGS sequence"/>
</dbReference>
<name>A0A917JQX7_9GAMM</name>
<gene>
    <name evidence="1" type="ORF">GCM10007966_07880</name>
</gene>
<reference evidence="1" key="1">
    <citation type="journal article" date="2014" name="Int. J. Syst. Evol. Microbiol.">
        <title>Complete genome sequence of Corynebacterium casei LMG S-19264T (=DSM 44701T), isolated from a smear-ripened cheese.</title>
        <authorList>
            <consortium name="US DOE Joint Genome Institute (JGI-PGF)"/>
            <person name="Walter F."/>
            <person name="Albersmeier A."/>
            <person name="Kalinowski J."/>
            <person name="Ruckert C."/>
        </authorList>
    </citation>
    <scope>NUCLEOTIDE SEQUENCE</scope>
    <source>
        <strain evidence="1">JCM 13919</strain>
    </source>
</reference>
<comment type="caution">
    <text evidence="1">The sequence shown here is derived from an EMBL/GenBank/DDBJ whole genome shotgun (WGS) entry which is preliminary data.</text>
</comment>
<keyword evidence="2" id="KW-1185">Reference proteome</keyword>
<protein>
    <submittedName>
        <fullName evidence="1">Uncharacterized protein</fullName>
    </submittedName>
</protein>
<proteinExistence type="predicted"/>
<organism evidence="1 2">
    <name type="scientific">Legionella impletisoli</name>
    <dbReference type="NCBI Taxonomy" id="343510"/>
    <lineage>
        <taxon>Bacteria</taxon>
        <taxon>Pseudomonadati</taxon>
        <taxon>Pseudomonadota</taxon>
        <taxon>Gammaproteobacteria</taxon>
        <taxon>Legionellales</taxon>
        <taxon>Legionellaceae</taxon>
        <taxon>Legionella</taxon>
    </lineage>
</organism>
<dbReference type="AlphaFoldDB" id="A0A917JQX7"/>
<dbReference type="RefSeq" id="WP_131775703.1">
    <property type="nucleotide sequence ID" value="NZ_BMOB01000002.1"/>
</dbReference>
<evidence type="ECO:0000313" key="1">
    <source>
        <dbReference type="EMBL" id="GGI81764.1"/>
    </source>
</evidence>
<sequence>MNVQSRYRITARISEYKVPPVDDVLVLGKSAPIGFTAMKRAIGLLIAQPYDHIKIDDEIIGDLLIRKNILRRLKKEAIINFIIMHIKPLMGENEILHLSLESETQIEVSEL</sequence>